<gene>
    <name evidence="13" type="primary">LOC106473068</name>
</gene>
<dbReference type="InterPro" id="IPR001245">
    <property type="entry name" value="Ser-Thr/Tyr_kinase_cat_dom"/>
</dbReference>
<comment type="catalytic activity">
    <reaction evidence="7">
        <text>L-threonyl-[protein] + ATP = O-phospho-L-threonyl-[protein] + ADP + H(+)</text>
        <dbReference type="Rhea" id="RHEA:46608"/>
        <dbReference type="Rhea" id="RHEA-COMP:11060"/>
        <dbReference type="Rhea" id="RHEA-COMP:11605"/>
        <dbReference type="ChEBI" id="CHEBI:15378"/>
        <dbReference type="ChEBI" id="CHEBI:30013"/>
        <dbReference type="ChEBI" id="CHEBI:30616"/>
        <dbReference type="ChEBI" id="CHEBI:61977"/>
        <dbReference type="ChEBI" id="CHEBI:456216"/>
        <dbReference type="EC" id="2.7.11.1"/>
    </reaction>
</comment>
<evidence type="ECO:0000256" key="4">
    <source>
        <dbReference type="ARBA" id="ARBA00022741"/>
    </source>
</evidence>
<feature type="region of interest" description="Disordered" evidence="10">
    <location>
        <begin position="134"/>
        <end position="169"/>
    </location>
</feature>
<evidence type="ECO:0000256" key="1">
    <source>
        <dbReference type="ARBA" id="ARBA00012513"/>
    </source>
</evidence>
<feature type="domain" description="Protein kinase" evidence="11">
    <location>
        <begin position="197"/>
        <end position="330"/>
    </location>
</feature>
<proteinExistence type="predicted"/>
<dbReference type="PANTHER" id="PTHR48006:SF102">
    <property type="entry name" value="LEUCINE-RICH REPEAT-CONTAINING PROTEIN DDB_G0281931-RELATED"/>
    <property type="match status" value="1"/>
</dbReference>
<evidence type="ECO:0000256" key="10">
    <source>
        <dbReference type="SAM" id="MobiDB-lite"/>
    </source>
</evidence>
<evidence type="ECO:0000256" key="9">
    <source>
        <dbReference type="PROSITE-ProRule" id="PRU10141"/>
    </source>
</evidence>
<evidence type="ECO:0000256" key="2">
    <source>
        <dbReference type="ARBA" id="ARBA00022527"/>
    </source>
</evidence>
<keyword evidence="3" id="KW-0808">Transferase</keyword>
<name>A0ABM1TN26_LIMPO</name>
<evidence type="ECO:0000256" key="7">
    <source>
        <dbReference type="ARBA" id="ARBA00047899"/>
    </source>
</evidence>
<protein>
    <recommendedName>
        <fullName evidence="1">non-specific serine/threonine protein kinase</fullName>
        <ecNumber evidence="1">2.7.11.1</ecNumber>
    </recommendedName>
</protein>
<keyword evidence="4 9" id="KW-0547">Nucleotide-binding</keyword>
<dbReference type="Gene3D" id="1.10.510.10">
    <property type="entry name" value="Transferase(Phosphotransferase) domain 1"/>
    <property type="match status" value="1"/>
</dbReference>
<dbReference type="Pfam" id="PF07714">
    <property type="entry name" value="PK_Tyr_Ser-Thr"/>
    <property type="match status" value="1"/>
</dbReference>
<evidence type="ECO:0000313" key="13">
    <source>
        <dbReference type="RefSeq" id="XP_022257282.1"/>
    </source>
</evidence>
<dbReference type="EC" id="2.7.11.1" evidence="1"/>
<dbReference type="PANTHER" id="PTHR48006">
    <property type="entry name" value="LEUCINE-RICH REPEAT-CONTAINING PROTEIN DDB_G0281931-RELATED"/>
    <property type="match status" value="1"/>
</dbReference>
<feature type="compositionally biased region" description="Low complexity" evidence="10">
    <location>
        <begin position="14"/>
        <end position="27"/>
    </location>
</feature>
<dbReference type="InterPro" id="IPR000719">
    <property type="entry name" value="Prot_kinase_dom"/>
</dbReference>
<evidence type="ECO:0000256" key="8">
    <source>
        <dbReference type="ARBA" id="ARBA00048679"/>
    </source>
</evidence>
<accession>A0ABM1TN26</accession>
<dbReference type="InterPro" id="IPR020635">
    <property type="entry name" value="Tyr_kinase_cat_dom"/>
</dbReference>
<organism evidence="12 13">
    <name type="scientific">Limulus polyphemus</name>
    <name type="common">Atlantic horseshoe crab</name>
    <dbReference type="NCBI Taxonomy" id="6850"/>
    <lineage>
        <taxon>Eukaryota</taxon>
        <taxon>Metazoa</taxon>
        <taxon>Ecdysozoa</taxon>
        <taxon>Arthropoda</taxon>
        <taxon>Chelicerata</taxon>
        <taxon>Merostomata</taxon>
        <taxon>Xiphosura</taxon>
        <taxon>Limulidae</taxon>
        <taxon>Limulus</taxon>
    </lineage>
</organism>
<dbReference type="Proteomes" id="UP000694941">
    <property type="component" value="Unplaced"/>
</dbReference>
<dbReference type="InterPro" id="IPR051824">
    <property type="entry name" value="LRR_Rcpt-Like_S/T_Kinase"/>
</dbReference>
<evidence type="ECO:0000256" key="6">
    <source>
        <dbReference type="ARBA" id="ARBA00022840"/>
    </source>
</evidence>
<keyword evidence="13" id="KW-0675">Receptor</keyword>
<feature type="region of interest" description="Disordered" evidence="10">
    <location>
        <begin position="1"/>
        <end position="30"/>
    </location>
</feature>
<keyword evidence="2" id="KW-0723">Serine/threonine-protein kinase</keyword>
<keyword evidence="5 13" id="KW-0418">Kinase</keyword>
<dbReference type="GO" id="GO:0016301">
    <property type="term" value="F:kinase activity"/>
    <property type="evidence" value="ECO:0007669"/>
    <property type="project" value="UniProtKB-KW"/>
</dbReference>
<dbReference type="InterPro" id="IPR011009">
    <property type="entry name" value="Kinase-like_dom_sf"/>
</dbReference>
<dbReference type="PROSITE" id="PS50011">
    <property type="entry name" value="PROTEIN_KINASE_DOM"/>
    <property type="match status" value="1"/>
</dbReference>
<evidence type="ECO:0000313" key="12">
    <source>
        <dbReference type="Proteomes" id="UP000694941"/>
    </source>
</evidence>
<dbReference type="SMART" id="SM00219">
    <property type="entry name" value="TyrKc"/>
    <property type="match status" value="1"/>
</dbReference>
<keyword evidence="12" id="KW-1185">Reference proteome</keyword>
<dbReference type="InterPro" id="IPR017441">
    <property type="entry name" value="Protein_kinase_ATP_BS"/>
</dbReference>
<dbReference type="GeneID" id="106473068"/>
<comment type="catalytic activity">
    <reaction evidence="8">
        <text>L-seryl-[protein] + ATP = O-phospho-L-seryl-[protein] + ADP + H(+)</text>
        <dbReference type="Rhea" id="RHEA:17989"/>
        <dbReference type="Rhea" id="RHEA-COMP:9863"/>
        <dbReference type="Rhea" id="RHEA-COMP:11604"/>
        <dbReference type="ChEBI" id="CHEBI:15378"/>
        <dbReference type="ChEBI" id="CHEBI:29999"/>
        <dbReference type="ChEBI" id="CHEBI:30616"/>
        <dbReference type="ChEBI" id="CHEBI:83421"/>
        <dbReference type="ChEBI" id="CHEBI:456216"/>
        <dbReference type="EC" id="2.7.11.1"/>
    </reaction>
</comment>
<dbReference type="PROSITE" id="PS00107">
    <property type="entry name" value="PROTEIN_KINASE_ATP"/>
    <property type="match status" value="1"/>
</dbReference>
<evidence type="ECO:0000256" key="3">
    <source>
        <dbReference type="ARBA" id="ARBA00022679"/>
    </source>
</evidence>
<keyword evidence="6 9" id="KW-0067">ATP-binding</keyword>
<feature type="compositionally biased region" description="Basic and acidic residues" evidence="10">
    <location>
        <begin position="136"/>
        <end position="162"/>
    </location>
</feature>
<sequence>MVIATGAESEKNTSKSSLSTKMMTSDSQSKSQLSAMFSSYSKSSCSNLVKSSSGHTKCSIDPRNFNYTETGEAKAAGFLNNQVKKISPPPKWISNQELVSCSSKPKNANSNIIEEQSLSDNCAWNSLCNGAKNKHEKSQAVSHEKKVQNVGKEDHHSSEKKEKGSHKVNASLSNLEDTLPTPLKIPYKDLLRATEEFNRSRVLGQGGFGVVYRGEWKGNFVAVKRLMARGQDSTSRQQVSLKQSLNEMKILYSCRIDNILPLYGVSLDGPEPCLVYQFMVNGSLEDRLLLKKNTPPLTWLQRGNIAEGTAKGLNYLHTLSCKLIHGDIKR</sequence>
<evidence type="ECO:0000259" key="11">
    <source>
        <dbReference type="PROSITE" id="PS50011"/>
    </source>
</evidence>
<dbReference type="Gene3D" id="3.30.200.20">
    <property type="entry name" value="Phosphorylase Kinase, domain 1"/>
    <property type="match status" value="1"/>
</dbReference>
<reference evidence="13" key="1">
    <citation type="submission" date="2025-08" db="UniProtKB">
        <authorList>
            <consortium name="RefSeq"/>
        </authorList>
    </citation>
    <scope>IDENTIFICATION</scope>
    <source>
        <tissue evidence="13">Muscle</tissue>
    </source>
</reference>
<dbReference type="SUPFAM" id="SSF56112">
    <property type="entry name" value="Protein kinase-like (PK-like)"/>
    <property type="match status" value="1"/>
</dbReference>
<evidence type="ECO:0000256" key="5">
    <source>
        <dbReference type="ARBA" id="ARBA00022777"/>
    </source>
</evidence>
<dbReference type="RefSeq" id="XP_022257282.1">
    <property type="nucleotide sequence ID" value="XM_022401574.1"/>
</dbReference>
<feature type="binding site" evidence="9">
    <location>
        <position position="224"/>
    </location>
    <ligand>
        <name>ATP</name>
        <dbReference type="ChEBI" id="CHEBI:30616"/>
    </ligand>
</feature>